<feature type="non-terminal residue" evidence="5">
    <location>
        <position position="1"/>
    </location>
</feature>
<dbReference type="InterPro" id="IPR008811">
    <property type="entry name" value="Glycosyl_hydrolases_36"/>
</dbReference>
<dbReference type="OrthoDB" id="4664297at2759"/>
<protein>
    <submittedName>
        <fullName evidence="5">Glycoside hydrolase superfamily</fullName>
    </submittedName>
</protein>
<dbReference type="GO" id="GO:0047274">
    <property type="term" value="F:galactinol-sucrose galactosyltransferase activity"/>
    <property type="evidence" value="ECO:0007669"/>
    <property type="project" value="UniProtKB-EC"/>
</dbReference>
<dbReference type="AlphaFoldDB" id="A0A1X2I3G6"/>
<dbReference type="Gene3D" id="3.20.20.70">
    <property type="entry name" value="Aldolase class I"/>
    <property type="match status" value="1"/>
</dbReference>
<comment type="catalytic activity">
    <reaction evidence="1">
        <text>Hydrolysis of terminal, non-reducing alpha-D-galactose residues in alpha-D-galactosides, including galactose oligosaccharides, galactomannans and galactolipids.</text>
        <dbReference type="EC" id="3.2.1.22"/>
    </reaction>
</comment>
<accession>A0A1X2I3G6</accession>
<organism evidence="5 6">
    <name type="scientific">Absidia repens</name>
    <dbReference type="NCBI Taxonomy" id="90262"/>
    <lineage>
        <taxon>Eukaryota</taxon>
        <taxon>Fungi</taxon>
        <taxon>Fungi incertae sedis</taxon>
        <taxon>Mucoromycota</taxon>
        <taxon>Mucoromycotina</taxon>
        <taxon>Mucoromycetes</taxon>
        <taxon>Mucorales</taxon>
        <taxon>Cunninghamellaceae</taxon>
        <taxon>Absidia</taxon>
    </lineage>
</organism>
<dbReference type="InterPro" id="IPR017853">
    <property type="entry name" value="GH"/>
</dbReference>
<keyword evidence="3" id="KW-0119">Carbohydrate metabolism</keyword>
<dbReference type="STRING" id="90262.A0A1X2I3G6"/>
<dbReference type="Pfam" id="PF05691">
    <property type="entry name" value="Raffinose_syn"/>
    <property type="match status" value="2"/>
</dbReference>
<dbReference type="PANTHER" id="PTHR31268">
    <property type="match status" value="1"/>
</dbReference>
<dbReference type="SUPFAM" id="SSF51445">
    <property type="entry name" value="(Trans)glycosidases"/>
    <property type="match status" value="1"/>
</dbReference>
<comment type="catalytic activity">
    <reaction evidence="4">
        <text>alpha-D-galactosyl-(1-&gt;3)-1D-myo-inositol + sucrose = raffinose + myo-inositol</text>
        <dbReference type="Rhea" id="RHEA:20161"/>
        <dbReference type="ChEBI" id="CHEBI:16634"/>
        <dbReference type="ChEBI" id="CHEBI:17268"/>
        <dbReference type="ChEBI" id="CHEBI:17505"/>
        <dbReference type="ChEBI" id="CHEBI:17992"/>
        <dbReference type="EC" id="2.4.1.82"/>
    </reaction>
</comment>
<evidence type="ECO:0000256" key="3">
    <source>
        <dbReference type="ARBA" id="ARBA00023277"/>
    </source>
</evidence>
<dbReference type="Proteomes" id="UP000193560">
    <property type="component" value="Unassembled WGS sequence"/>
</dbReference>
<name>A0A1X2I3G6_9FUNG</name>
<gene>
    <name evidence="5" type="ORF">BCR42DRAFT_455380</name>
</gene>
<sequence>MPLVLFPPLQSRLLKRQNQLAHFFVWTDLPHLSSIELWSNLNAHKTWHSQYFTSVAAAHEGWYQLTLPLLQPCGTYEYTLKYWQNGQEVWLGSAFENGVVSLLASINEPSTIQPSPLDLTNIGHFLTPLDSHHHQHASYWSYKIKKKIGQHRSPLMVVNQMQSYMALARKSSCWLAPVSGSTHFEHDARPWQLLIYRDKLDGSTSAWMVRTCKNQDSWLHVNTANSILELHTFIEEDNDKRNTMYLVGGRTYDTSDNAIKTMISTIMTPLMKQQQQQQQQQEYDSNDTHGSVVMNEYLGYCTWNSLDQQDMTMDGIDNALDSFEQHHIPIGYLLIDDGWQRQHDGYMTDFDADPRKFPDGLSGTIKSLKRRHRSLKSIGVWHTLWGYWCGVDKDSIGKLYQQFRSYYSSSSETLLEGDTKVYLIVDGVSQFYDDFYRHLTDAGVDMVKIDNQGGIGDLRWECDAQSTVKRPISLKQKHRLWDMYRVAAANAMEKYFTTPPLHCMAMNPHLLECRKLETEKITKIWYGGINRNSDDFYPDIFDSHPWHLYENLLNSMWSSSLFSAIDFDMFQSAHYFGEYHASSRAISGGPVYITDIPGNHDINLLRTLTAENRDGSNQILRCRQACWPLYDTVLGGKPGIDQNFIGAWNTIGTFGFVYGYWNTRKESQCIATTPIPLGYVGYVSLGLDVGKWLYNLESKDDLPLAFRLDVYGCSMVRVVPVYHYQPSLHSTGIISCIGLLDKLNGLQSVVHAEIVLSSQQLYLIQPRLAEYGRVCLFKTHISHRSSQCGFLLSSFNAATILWASLDGVDVQLEKRRSRDPASPITKQAELWILDMTQIPLTASNTTYFSIEIYINY</sequence>
<dbReference type="PANTHER" id="PTHR31268:SF32">
    <property type="entry name" value="GALACTINOL--SUCROSE GALACTOSYLTRANSFERASE 2-RELATED"/>
    <property type="match status" value="1"/>
</dbReference>
<evidence type="ECO:0000256" key="4">
    <source>
        <dbReference type="ARBA" id="ARBA00049426"/>
    </source>
</evidence>
<evidence type="ECO:0000313" key="6">
    <source>
        <dbReference type="Proteomes" id="UP000193560"/>
    </source>
</evidence>
<dbReference type="EMBL" id="MCGE01000030">
    <property type="protein sequence ID" value="ORZ08616.1"/>
    <property type="molecule type" value="Genomic_DNA"/>
</dbReference>
<proteinExistence type="inferred from homology"/>
<reference evidence="5 6" key="1">
    <citation type="submission" date="2016-07" db="EMBL/GenBank/DDBJ databases">
        <title>Pervasive Adenine N6-methylation of Active Genes in Fungi.</title>
        <authorList>
            <consortium name="DOE Joint Genome Institute"/>
            <person name="Mondo S.J."/>
            <person name="Dannebaum R.O."/>
            <person name="Kuo R.C."/>
            <person name="Labutti K."/>
            <person name="Haridas S."/>
            <person name="Kuo A."/>
            <person name="Salamov A."/>
            <person name="Ahrendt S.R."/>
            <person name="Lipzen A."/>
            <person name="Sullivan W."/>
            <person name="Andreopoulos W.B."/>
            <person name="Clum A."/>
            <person name="Lindquist E."/>
            <person name="Daum C."/>
            <person name="Ramamoorthy G.K."/>
            <person name="Gryganskyi A."/>
            <person name="Culley D."/>
            <person name="Magnuson J.K."/>
            <person name="James T.Y."/>
            <person name="O'Malley M.A."/>
            <person name="Stajich J.E."/>
            <person name="Spatafora J.W."/>
            <person name="Visel A."/>
            <person name="Grigoriev I.V."/>
        </authorList>
    </citation>
    <scope>NUCLEOTIDE SEQUENCE [LARGE SCALE GENOMIC DNA]</scope>
    <source>
        <strain evidence="5 6">NRRL 1336</strain>
    </source>
</reference>
<comment type="caution">
    <text evidence="5">The sequence shown here is derived from an EMBL/GenBank/DDBJ whole genome shotgun (WGS) entry which is preliminary data.</text>
</comment>
<keyword evidence="6" id="KW-1185">Reference proteome</keyword>
<evidence type="ECO:0000313" key="5">
    <source>
        <dbReference type="EMBL" id="ORZ08616.1"/>
    </source>
</evidence>
<evidence type="ECO:0000256" key="2">
    <source>
        <dbReference type="ARBA" id="ARBA00007240"/>
    </source>
</evidence>
<dbReference type="InterPro" id="IPR013785">
    <property type="entry name" value="Aldolase_TIM"/>
</dbReference>
<evidence type="ECO:0000256" key="1">
    <source>
        <dbReference type="ARBA" id="ARBA00001255"/>
    </source>
</evidence>
<comment type="similarity">
    <text evidence="2">Belongs to the glycosyl hydrolases 36 family.</text>
</comment>
<keyword evidence="5" id="KW-0378">Hydrolase</keyword>
<dbReference type="GO" id="GO:0004557">
    <property type="term" value="F:alpha-galactosidase activity"/>
    <property type="evidence" value="ECO:0007669"/>
    <property type="project" value="UniProtKB-EC"/>
</dbReference>